<name>A0A834T932_9FABA</name>
<keyword evidence="2" id="KW-1185">Reference proteome</keyword>
<dbReference type="PANTHER" id="PTHR13651">
    <property type="entry name" value="PROTEIN ABITRAM"/>
    <property type="match status" value="1"/>
</dbReference>
<dbReference type="GO" id="GO:0005634">
    <property type="term" value="C:nucleus"/>
    <property type="evidence" value="ECO:0007669"/>
    <property type="project" value="TreeGrafter"/>
</dbReference>
<sequence length="299" mass="32984">MSTTDEQEYQDEELRLFLLPDVRDLPLTPPSAVESNFLAYFALDFMKPGHDQYVYRHANGLCVIGLAPSHVAFKDEGRITAVDFNVGKSDRSGVKVTGKRKKADREGYIAIMMPKPTDWLKVKASLDMISACIASGFASNLSFHAIAKCHVSVVNVKELRGAKNGERVSLACKGSKLIKPCDVLISKSHLMDGFQDCVTIFSETREVRNRIRCGGGAESPACVPQLPLGFVAQFRVRFCSESFQDCYMLAGRWMMDVGISLEEKGKKSSWQVGAPQINGFGFAHTLCSLTWTPPPIPIP</sequence>
<evidence type="ECO:0000313" key="2">
    <source>
        <dbReference type="Proteomes" id="UP000634136"/>
    </source>
</evidence>
<dbReference type="AlphaFoldDB" id="A0A834T932"/>
<dbReference type="EMBL" id="JAAIUW010000009">
    <property type="protein sequence ID" value="KAF7817663.1"/>
    <property type="molecule type" value="Genomic_DNA"/>
</dbReference>
<reference evidence="1" key="1">
    <citation type="submission" date="2020-09" db="EMBL/GenBank/DDBJ databases">
        <title>Genome-Enabled Discovery of Anthraquinone Biosynthesis in Senna tora.</title>
        <authorList>
            <person name="Kang S.-H."/>
            <person name="Pandey R.P."/>
            <person name="Lee C.-M."/>
            <person name="Sim J.-S."/>
            <person name="Jeong J.-T."/>
            <person name="Choi B.-S."/>
            <person name="Jung M."/>
            <person name="Ginzburg D."/>
            <person name="Zhao K."/>
            <person name="Won S.Y."/>
            <person name="Oh T.-J."/>
            <person name="Yu Y."/>
            <person name="Kim N.-H."/>
            <person name="Lee O.R."/>
            <person name="Lee T.-H."/>
            <person name="Bashyal P."/>
            <person name="Kim T.-S."/>
            <person name="Lee W.-H."/>
            <person name="Kawkins C."/>
            <person name="Kim C.-K."/>
            <person name="Kim J.S."/>
            <person name="Ahn B.O."/>
            <person name="Rhee S.Y."/>
            <person name="Sohng J.K."/>
        </authorList>
    </citation>
    <scope>NUCLEOTIDE SEQUENCE</scope>
    <source>
        <tissue evidence="1">Leaf</tissue>
    </source>
</reference>
<dbReference type="InterPro" id="IPR039169">
    <property type="entry name" value="Abitram"/>
</dbReference>
<gene>
    <name evidence="1" type="ORF">G2W53_031632</name>
</gene>
<accession>A0A834T932</accession>
<dbReference type="OrthoDB" id="48130at2759"/>
<evidence type="ECO:0000313" key="1">
    <source>
        <dbReference type="EMBL" id="KAF7817663.1"/>
    </source>
</evidence>
<comment type="caution">
    <text evidence="1">The sequence shown here is derived from an EMBL/GenBank/DDBJ whole genome shotgun (WGS) entry which is preliminary data.</text>
</comment>
<dbReference type="PANTHER" id="PTHR13651:SF0">
    <property type="entry name" value="PROTEIN ABITRAM"/>
    <property type="match status" value="1"/>
</dbReference>
<dbReference type="Proteomes" id="UP000634136">
    <property type="component" value="Unassembled WGS sequence"/>
</dbReference>
<organism evidence="1 2">
    <name type="scientific">Senna tora</name>
    <dbReference type="NCBI Taxonomy" id="362788"/>
    <lineage>
        <taxon>Eukaryota</taxon>
        <taxon>Viridiplantae</taxon>
        <taxon>Streptophyta</taxon>
        <taxon>Embryophyta</taxon>
        <taxon>Tracheophyta</taxon>
        <taxon>Spermatophyta</taxon>
        <taxon>Magnoliopsida</taxon>
        <taxon>eudicotyledons</taxon>
        <taxon>Gunneridae</taxon>
        <taxon>Pentapetalae</taxon>
        <taxon>rosids</taxon>
        <taxon>fabids</taxon>
        <taxon>Fabales</taxon>
        <taxon>Fabaceae</taxon>
        <taxon>Caesalpinioideae</taxon>
        <taxon>Cassia clade</taxon>
        <taxon>Senna</taxon>
    </lineage>
</organism>
<protein>
    <submittedName>
        <fullName evidence="1">Protein Simiate</fullName>
    </submittedName>
</protein>
<proteinExistence type="predicted"/>